<feature type="compositionally biased region" description="Basic and acidic residues" evidence="1">
    <location>
        <begin position="7"/>
        <end position="28"/>
    </location>
</feature>
<dbReference type="Pfam" id="PF14774">
    <property type="entry name" value="FAM177"/>
    <property type="match status" value="1"/>
</dbReference>
<dbReference type="Proteomes" id="UP000695026">
    <property type="component" value="Unplaced"/>
</dbReference>
<dbReference type="InterPro" id="IPR028260">
    <property type="entry name" value="FAM177"/>
</dbReference>
<sequence length="175" mass="20185">MDNTQKTLKEEENDEKQLGDNTQKENKPPRKIIYFANGESMEECSSEEDDVEEGNQKPLLDTANLSWSNYLRLWVLRIVATAFFSCEVLGGKFATFFGLNESKYQYAVDEYYRTQNKIKKSKSDEDDKEMLKMETAASNEKQHLEMQHLRYGSINCKDTVADINELEEGGLQGLE</sequence>
<evidence type="ECO:0000313" key="2">
    <source>
        <dbReference type="Proteomes" id="UP000695026"/>
    </source>
</evidence>
<feature type="region of interest" description="Disordered" evidence="1">
    <location>
        <begin position="1"/>
        <end position="30"/>
    </location>
</feature>
<dbReference type="CTD" id="400823"/>
<protein>
    <submittedName>
        <fullName evidence="3">Protein FAM177B</fullName>
    </submittedName>
</protein>
<accession>A0A9F2W9T6</accession>
<organism evidence="2 3">
    <name type="scientific">Python bivittatus</name>
    <name type="common">Burmese python</name>
    <name type="synonym">Python molurus bivittatus</name>
    <dbReference type="NCBI Taxonomy" id="176946"/>
    <lineage>
        <taxon>Eukaryota</taxon>
        <taxon>Metazoa</taxon>
        <taxon>Chordata</taxon>
        <taxon>Craniata</taxon>
        <taxon>Vertebrata</taxon>
        <taxon>Euteleostomi</taxon>
        <taxon>Lepidosauria</taxon>
        <taxon>Squamata</taxon>
        <taxon>Bifurcata</taxon>
        <taxon>Unidentata</taxon>
        <taxon>Episquamata</taxon>
        <taxon>Toxicofera</taxon>
        <taxon>Serpentes</taxon>
        <taxon>Henophidia</taxon>
        <taxon>Pythonidae</taxon>
        <taxon>Python</taxon>
    </lineage>
</organism>
<dbReference type="OMA" id="YYRTQNQ"/>
<gene>
    <name evidence="3" type="primary">FAM177B</name>
</gene>
<dbReference type="PANTHER" id="PTHR31206:SF9">
    <property type="entry name" value="PROTEIN FAM177B"/>
    <property type="match status" value="1"/>
</dbReference>
<dbReference type="RefSeq" id="XP_007433776.1">
    <property type="nucleotide sequence ID" value="XM_007433714.2"/>
</dbReference>
<reference evidence="3" key="1">
    <citation type="submission" date="2025-08" db="UniProtKB">
        <authorList>
            <consortium name="RefSeq"/>
        </authorList>
    </citation>
    <scope>IDENTIFICATION</scope>
    <source>
        <tissue evidence="3">Liver</tissue>
    </source>
</reference>
<evidence type="ECO:0000256" key="1">
    <source>
        <dbReference type="SAM" id="MobiDB-lite"/>
    </source>
</evidence>
<name>A0A9F2W9T6_PYTBI</name>
<dbReference type="GeneID" id="103057834"/>
<dbReference type="PANTHER" id="PTHR31206">
    <property type="entry name" value="LP10445P"/>
    <property type="match status" value="1"/>
</dbReference>
<proteinExistence type="predicted"/>
<evidence type="ECO:0000313" key="3">
    <source>
        <dbReference type="RefSeq" id="XP_007433776.1"/>
    </source>
</evidence>
<dbReference type="OrthoDB" id="45963at2759"/>
<dbReference type="KEGG" id="pbi:103057834"/>
<dbReference type="AlphaFoldDB" id="A0A9F2W9T6"/>
<keyword evidence="2" id="KW-1185">Reference proteome</keyword>